<evidence type="ECO:0000256" key="3">
    <source>
        <dbReference type="ARBA" id="ARBA00022801"/>
    </source>
</evidence>
<evidence type="ECO:0000256" key="2">
    <source>
        <dbReference type="ARBA" id="ARBA00022723"/>
    </source>
</evidence>
<dbReference type="Gene3D" id="3.60.15.10">
    <property type="entry name" value="Ribonuclease Z/Hydroxyacylglutathione hydrolase-like"/>
    <property type="match status" value="1"/>
</dbReference>
<dbReference type="EMBL" id="ML977365">
    <property type="protein sequence ID" value="KAF2106191.1"/>
    <property type="molecule type" value="Genomic_DNA"/>
</dbReference>
<name>A0A6A5YJ07_9PLEO</name>
<keyword evidence="3" id="KW-0378">Hydrolase</keyword>
<dbReference type="OrthoDB" id="10250730at2759"/>
<feature type="domain" description="Metallo-beta-lactamase" evidence="5">
    <location>
        <begin position="61"/>
        <end position="165"/>
    </location>
</feature>
<protein>
    <submittedName>
        <fullName evidence="6">Metallo-beta-lactamase superfamily protein</fullName>
    </submittedName>
</protein>
<dbReference type="PANTHER" id="PTHR42978:SF5">
    <property type="entry name" value="METALLO-BETA-LACTAMASE DOMAIN-CONTAINING PROTEIN"/>
    <property type="match status" value="1"/>
</dbReference>
<keyword evidence="4" id="KW-0862">Zinc</keyword>
<dbReference type="SUPFAM" id="SSF56281">
    <property type="entry name" value="Metallo-hydrolase/oxidoreductase"/>
    <property type="match status" value="1"/>
</dbReference>
<evidence type="ECO:0000259" key="5">
    <source>
        <dbReference type="Pfam" id="PF00753"/>
    </source>
</evidence>
<evidence type="ECO:0000313" key="7">
    <source>
        <dbReference type="Proteomes" id="UP000799770"/>
    </source>
</evidence>
<dbReference type="InterPro" id="IPR036866">
    <property type="entry name" value="RibonucZ/Hydroxyglut_hydro"/>
</dbReference>
<proteinExistence type="inferred from homology"/>
<evidence type="ECO:0000256" key="4">
    <source>
        <dbReference type="ARBA" id="ARBA00022833"/>
    </source>
</evidence>
<dbReference type="Pfam" id="PF00753">
    <property type="entry name" value="Lactamase_B"/>
    <property type="match status" value="1"/>
</dbReference>
<dbReference type="GO" id="GO:0046872">
    <property type="term" value="F:metal ion binding"/>
    <property type="evidence" value="ECO:0007669"/>
    <property type="project" value="UniProtKB-KW"/>
</dbReference>
<dbReference type="PANTHER" id="PTHR42978">
    <property type="entry name" value="QUORUM-QUENCHING LACTONASE YTNP-RELATED-RELATED"/>
    <property type="match status" value="1"/>
</dbReference>
<comment type="similarity">
    <text evidence="1">Belongs to the metallo-beta-lactamase superfamily.</text>
</comment>
<dbReference type="InterPro" id="IPR051013">
    <property type="entry name" value="MBL_superfamily_lactonases"/>
</dbReference>
<dbReference type="AlphaFoldDB" id="A0A6A5YJ07"/>
<keyword evidence="7" id="KW-1185">Reference proteome</keyword>
<sequence>MTSQSSLNIPASGSTVRISIIDTSLDAYLPTSHFFGPTIKGFEDFHAVAYGFLVTHIDKDGKERRIVFDLGTPKDLENDFPPPIFETIKAMFDRLKVEKYVSEILTEHGISLDSIESVVWSHAHLDHVGRPSLFPKSTSLIVGPGVKEAYYPGYPANSEAPVLSREFEGREVTELDFSPTDLEIGGLKAIDYFGDGSFYFLSAPGHAIGHLNALARTTEGTFIYMGADSFHHSSMLRPHAGFRLPTDVRLPSLCCAGEAFNAIHPLSNLDEHPEYYQSALQHPSNDKNETPFHTISQTPEGQSLAVDIQTARNVIGAVQKFDADENVLVIAAHDTSIYDVLEYLPKEANDWKDKGWKEEGRWLFLQDLKPALDLSGALGKPQ</sequence>
<reference evidence="6" key="1">
    <citation type="journal article" date="2020" name="Stud. Mycol.">
        <title>101 Dothideomycetes genomes: a test case for predicting lifestyles and emergence of pathogens.</title>
        <authorList>
            <person name="Haridas S."/>
            <person name="Albert R."/>
            <person name="Binder M."/>
            <person name="Bloem J."/>
            <person name="Labutti K."/>
            <person name="Salamov A."/>
            <person name="Andreopoulos B."/>
            <person name="Baker S."/>
            <person name="Barry K."/>
            <person name="Bills G."/>
            <person name="Bluhm B."/>
            <person name="Cannon C."/>
            <person name="Castanera R."/>
            <person name="Culley D."/>
            <person name="Daum C."/>
            <person name="Ezra D."/>
            <person name="Gonzalez J."/>
            <person name="Henrissat B."/>
            <person name="Kuo A."/>
            <person name="Liang C."/>
            <person name="Lipzen A."/>
            <person name="Lutzoni F."/>
            <person name="Magnuson J."/>
            <person name="Mondo S."/>
            <person name="Nolan M."/>
            <person name="Ohm R."/>
            <person name="Pangilinan J."/>
            <person name="Park H.-J."/>
            <person name="Ramirez L."/>
            <person name="Alfaro M."/>
            <person name="Sun H."/>
            <person name="Tritt A."/>
            <person name="Yoshinaga Y."/>
            <person name="Zwiers L.-H."/>
            <person name="Turgeon B."/>
            <person name="Goodwin S."/>
            <person name="Spatafora J."/>
            <person name="Crous P."/>
            <person name="Grigoriev I."/>
        </authorList>
    </citation>
    <scope>NUCLEOTIDE SEQUENCE</scope>
    <source>
        <strain evidence="6">CBS 627.86</strain>
    </source>
</reference>
<dbReference type="CDD" id="cd07730">
    <property type="entry name" value="metallo-hydrolase-like_MBL-fold"/>
    <property type="match status" value="1"/>
</dbReference>
<keyword evidence="2" id="KW-0479">Metal-binding</keyword>
<dbReference type="InterPro" id="IPR001279">
    <property type="entry name" value="Metallo-B-lactamas"/>
</dbReference>
<evidence type="ECO:0000313" key="6">
    <source>
        <dbReference type="EMBL" id="KAF2106191.1"/>
    </source>
</evidence>
<organism evidence="6 7">
    <name type="scientific">Lophiotrema nucula</name>
    <dbReference type="NCBI Taxonomy" id="690887"/>
    <lineage>
        <taxon>Eukaryota</taxon>
        <taxon>Fungi</taxon>
        <taxon>Dikarya</taxon>
        <taxon>Ascomycota</taxon>
        <taxon>Pezizomycotina</taxon>
        <taxon>Dothideomycetes</taxon>
        <taxon>Pleosporomycetidae</taxon>
        <taxon>Pleosporales</taxon>
        <taxon>Lophiotremataceae</taxon>
        <taxon>Lophiotrema</taxon>
    </lineage>
</organism>
<evidence type="ECO:0000256" key="1">
    <source>
        <dbReference type="ARBA" id="ARBA00007749"/>
    </source>
</evidence>
<accession>A0A6A5YJ07</accession>
<gene>
    <name evidence="6" type="ORF">BDV96DRAFT_607560</name>
</gene>
<dbReference type="Proteomes" id="UP000799770">
    <property type="component" value="Unassembled WGS sequence"/>
</dbReference>
<dbReference type="GO" id="GO:0016787">
    <property type="term" value="F:hydrolase activity"/>
    <property type="evidence" value="ECO:0007669"/>
    <property type="project" value="UniProtKB-KW"/>
</dbReference>